<dbReference type="Proteomes" id="UP000536179">
    <property type="component" value="Unassembled WGS sequence"/>
</dbReference>
<dbReference type="NCBIfam" id="NF038324">
    <property type="entry name" value="DrmB_fam"/>
    <property type="match status" value="1"/>
</dbReference>
<proteinExistence type="predicted"/>
<name>A0A7W5DVW4_9BACT</name>
<comment type="caution">
    <text evidence="2">The sequence shown here is derived from an EMBL/GenBank/DDBJ whole genome shotgun (WGS) entry which is preliminary data.</text>
</comment>
<dbReference type="EMBL" id="JACHXU010000003">
    <property type="protein sequence ID" value="MBB3205488.1"/>
    <property type="molecule type" value="Genomic_DNA"/>
</dbReference>
<feature type="domain" description="MrfA-like Zn-binding" evidence="1">
    <location>
        <begin position="476"/>
        <end position="575"/>
    </location>
</feature>
<keyword evidence="3" id="KW-1185">Reference proteome</keyword>
<dbReference type="Pfam" id="PF09369">
    <property type="entry name" value="MZB"/>
    <property type="match status" value="1"/>
</dbReference>
<dbReference type="InterPro" id="IPR018973">
    <property type="entry name" value="MZB"/>
</dbReference>
<dbReference type="AlphaFoldDB" id="A0A7W5DVW4"/>
<evidence type="ECO:0000313" key="3">
    <source>
        <dbReference type="Proteomes" id="UP000536179"/>
    </source>
</evidence>
<dbReference type="RefSeq" id="WP_184303100.1">
    <property type="nucleotide sequence ID" value="NZ_JACHXU010000003.1"/>
</dbReference>
<sequence length="609" mass="68470">MSKKPGARPHGQIRQSQLITSFGPGSMMDLPNHSVLIGGLDFWSASGDEVIEPRLVEKLKQLFDPPLQVLKLFSPPPDNDDPTAPQTGITAWQFPEWFITQDVDRDASFGVVRARMLVHRKRLTKGKFIDDNKKRRSVVPVRFVRACRSGHIGDIDWYNFVHGGNTECRRQLWIEERGTSGDLAEVYVRCECGNAERSMALAIEQPDTMLRCDGSRPWLGAYANEKCGEPNRLLIRTASNAYFTQLMSVISLPDRNVELREAVELVWDFIGEVEDVGELKYERKKAKVNAALDGYDNEEVFAEVKMRRGQSAGPPKTIKQAEMETLIASKDELGDDKPDGNFFARTLPKEVWDKPWMQSVERIVLVHRLREVMAQVGFTRFEAVSPDIDGELEMGVRRASLAREITWLPAVENRGEGVFIQFKKEVVENWATRPEVQARGMRLLGGYEAWKAERSGATKKFVEEGGLLPYVLFHSFAHMLITAVSLECGYPASSIRERIYTIPDIGYGVLLYTGTSDAEGTLGGLIQVGRRIHEHIRGALEMGELCSNDPVCAQHEPANQHERRFLHGAACHGCLLISETSCEQHNEFLDRALVVPTVDNLGIEFFGLS</sequence>
<gene>
    <name evidence="2" type="ORF">FHS27_001288</name>
</gene>
<evidence type="ECO:0000313" key="2">
    <source>
        <dbReference type="EMBL" id="MBB3205488.1"/>
    </source>
</evidence>
<organism evidence="2 3">
    <name type="scientific">Aporhodopirellula rubra</name>
    <dbReference type="NCBI Taxonomy" id="980271"/>
    <lineage>
        <taxon>Bacteria</taxon>
        <taxon>Pseudomonadati</taxon>
        <taxon>Planctomycetota</taxon>
        <taxon>Planctomycetia</taxon>
        <taxon>Pirellulales</taxon>
        <taxon>Pirellulaceae</taxon>
        <taxon>Aporhodopirellula</taxon>
    </lineage>
</organism>
<accession>A0A7W5DVW4</accession>
<protein>
    <recommendedName>
        <fullName evidence="1">MrfA-like Zn-binding domain-containing protein</fullName>
    </recommendedName>
</protein>
<reference evidence="2 3" key="1">
    <citation type="submission" date="2020-08" db="EMBL/GenBank/DDBJ databases">
        <title>Genomic Encyclopedia of Type Strains, Phase III (KMG-III): the genomes of soil and plant-associated and newly described type strains.</title>
        <authorList>
            <person name="Whitman W."/>
        </authorList>
    </citation>
    <scope>NUCLEOTIDE SEQUENCE [LARGE SCALE GENOMIC DNA]</scope>
    <source>
        <strain evidence="2 3">CECT 8075</strain>
    </source>
</reference>
<dbReference type="InterPro" id="IPR047721">
    <property type="entry name" value="DrmB"/>
</dbReference>
<evidence type="ECO:0000259" key="1">
    <source>
        <dbReference type="Pfam" id="PF09369"/>
    </source>
</evidence>